<evidence type="ECO:0000256" key="3">
    <source>
        <dbReference type="ARBA" id="ARBA00022989"/>
    </source>
</evidence>
<evidence type="ECO:0000256" key="5">
    <source>
        <dbReference type="SAM" id="Phobius"/>
    </source>
</evidence>
<dbReference type="Pfam" id="PF01027">
    <property type="entry name" value="Bax1-I"/>
    <property type="match status" value="1"/>
</dbReference>
<dbReference type="GO" id="GO:0016020">
    <property type="term" value="C:membrane"/>
    <property type="evidence" value="ECO:0007669"/>
    <property type="project" value="UniProtKB-SubCell"/>
</dbReference>
<evidence type="ECO:0000256" key="1">
    <source>
        <dbReference type="ARBA" id="ARBA00004141"/>
    </source>
</evidence>
<feature type="transmembrane region" description="Helical" evidence="5">
    <location>
        <begin position="163"/>
        <end position="185"/>
    </location>
</feature>
<accession>G0UBD2</accession>
<protein>
    <recommendedName>
        <fullName evidence="7">Transmembrane protein</fullName>
    </recommendedName>
</protein>
<reference evidence="6" key="1">
    <citation type="journal article" date="2012" name="Proc. Natl. Acad. Sci. U.S.A.">
        <title>Antigenic diversity is generated by distinct evolutionary mechanisms in African trypanosome species.</title>
        <authorList>
            <person name="Jackson A.P."/>
            <person name="Berry A."/>
            <person name="Aslett M."/>
            <person name="Allison H.C."/>
            <person name="Burton P."/>
            <person name="Vavrova-Anderson J."/>
            <person name="Brown R."/>
            <person name="Browne H."/>
            <person name="Corton N."/>
            <person name="Hauser H."/>
            <person name="Gamble J."/>
            <person name="Gilderthorp R."/>
            <person name="Marcello L."/>
            <person name="McQuillan J."/>
            <person name="Otto T.D."/>
            <person name="Quail M.A."/>
            <person name="Sanders M.J."/>
            <person name="van Tonder A."/>
            <person name="Ginger M.L."/>
            <person name="Field M.C."/>
            <person name="Barry J.D."/>
            <person name="Hertz-Fowler C."/>
            <person name="Berriman M."/>
        </authorList>
    </citation>
    <scope>NUCLEOTIDE SEQUENCE</scope>
    <source>
        <strain evidence="6">Y486</strain>
    </source>
</reference>
<dbReference type="InterPro" id="IPR006214">
    <property type="entry name" value="Bax_inhibitor_1-related"/>
</dbReference>
<dbReference type="VEuPathDB" id="TriTrypDB:TvY486_1106050"/>
<gene>
    <name evidence="6" type="ORF">TVY486_1106050</name>
</gene>
<feature type="transmembrane region" description="Helical" evidence="5">
    <location>
        <begin position="134"/>
        <end position="151"/>
    </location>
</feature>
<keyword evidence="2 5" id="KW-0812">Transmembrane</keyword>
<sequence>MMRRANFCALSRFAKTARGALPATLIVGRNFIQHPPPPRCHYKPHRAVECGTPQLYQSKRLFCETQPHLVRVSGSIRPQTSPASYTGSSNENTADSLTPYVRQHLTRVYSLLAAGCACAGMGSLLMFATPLGKAIPYWLPMVGGFVPLLWLSFGPPQDQRLKLALFLSFTVLEGMALAPLVLMTLSKGVLGQRSC</sequence>
<evidence type="ECO:0000256" key="2">
    <source>
        <dbReference type="ARBA" id="ARBA00022692"/>
    </source>
</evidence>
<feature type="transmembrane region" description="Helical" evidence="5">
    <location>
        <begin position="108"/>
        <end position="128"/>
    </location>
</feature>
<proteinExistence type="predicted"/>
<comment type="subcellular location">
    <subcellularLocation>
        <location evidence="1">Membrane</location>
        <topology evidence="1">Multi-pass membrane protein</topology>
    </subcellularLocation>
</comment>
<name>G0UBD2_TRYVY</name>
<evidence type="ECO:0008006" key="7">
    <source>
        <dbReference type="Google" id="ProtNLM"/>
    </source>
</evidence>
<evidence type="ECO:0000313" key="6">
    <source>
        <dbReference type="EMBL" id="CCC53121.1"/>
    </source>
</evidence>
<evidence type="ECO:0000256" key="4">
    <source>
        <dbReference type="ARBA" id="ARBA00023136"/>
    </source>
</evidence>
<organism evidence="6">
    <name type="scientific">Trypanosoma vivax (strain Y486)</name>
    <dbReference type="NCBI Taxonomy" id="1055687"/>
    <lineage>
        <taxon>Eukaryota</taxon>
        <taxon>Discoba</taxon>
        <taxon>Euglenozoa</taxon>
        <taxon>Kinetoplastea</taxon>
        <taxon>Metakinetoplastina</taxon>
        <taxon>Trypanosomatida</taxon>
        <taxon>Trypanosomatidae</taxon>
        <taxon>Trypanosoma</taxon>
        <taxon>Duttonella</taxon>
    </lineage>
</organism>
<dbReference type="AlphaFoldDB" id="G0UBD2"/>
<keyword evidence="3 5" id="KW-1133">Transmembrane helix</keyword>
<dbReference type="EMBL" id="HE573027">
    <property type="protein sequence ID" value="CCC53121.1"/>
    <property type="molecule type" value="Genomic_DNA"/>
</dbReference>
<keyword evidence="4 5" id="KW-0472">Membrane</keyword>